<dbReference type="AlphaFoldDB" id="A0AA39WQE6"/>
<proteinExistence type="predicted"/>
<organism evidence="1 2">
    <name type="scientific">Immersiella caudata</name>
    <dbReference type="NCBI Taxonomy" id="314043"/>
    <lineage>
        <taxon>Eukaryota</taxon>
        <taxon>Fungi</taxon>
        <taxon>Dikarya</taxon>
        <taxon>Ascomycota</taxon>
        <taxon>Pezizomycotina</taxon>
        <taxon>Sordariomycetes</taxon>
        <taxon>Sordariomycetidae</taxon>
        <taxon>Sordariales</taxon>
        <taxon>Lasiosphaeriaceae</taxon>
        <taxon>Immersiella</taxon>
    </lineage>
</organism>
<keyword evidence="2" id="KW-1185">Reference proteome</keyword>
<dbReference type="Proteomes" id="UP001175000">
    <property type="component" value="Unassembled WGS sequence"/>
</dbReference>
<reference evidence="1" key="1">
    <citation type="submission" date="2023-06" db="EMBL/GenBank/DDBJ databases">
        <title>Genome-scale phylogeny and comparative genomics of the fungal order Sordariales.</title>
        <authorList>
            <consortium name="Lawrence Berkeley National Laboratory"/>
            <person name="Hensen N."/>
            <person name="Bonometti L."/>
            <person name="Westerberg I."/>
            <person name="Brannstrom I.O."/>
            <person name="Guillou S."/>
            <person name="Cros-Aarteil S."/>
            <person name="Calhoun S."/>
            <person name="Haridas S."/>
            <person name="Kuo A."/>
            <person name="Mondo S."/>
            <person name="Pangilinan J."/>
            <person name="Riley R."/>
            <person name="Labutti K."/>
            <person name="Andreopoulos B."/>
            <person name="Lipzen A."/>
            <person name="Chen C."/>
            <person name="Yanf M."/>
            <person name="Daum C."/>
            <person name="Ng V."/>
            <person name="Clum A."/>
            <person name="Steindorff A."/>
            <person name="Ohm R."/>
            <person name="Martin F."/>
            <person name="Silar P."/>
            <person name="Natvig D."/>
            <person name="Lalanne C."/>
            <person name="Gautier V."/>
            <person name="Ament-Velasquez S.L."/>
            <person name="Kruys A."/>
            <person name="Hutchinson M.I."/>
            <person name="Powell A.J."/>
            <person name="Barry K."/>
            <person name="Miller A.N."/>
            <person name="Grigoriev I.V."/>
            <person name="Debuchy R."/>
            <person name="Gladieux P."/>
            <person name="Thoren M.H."/>
            <person name="Johannesson H."/>
        </authorList>
    </citation>
    <scope>NUCLEOTIDE SEQUENCE</scope>
    <source>
        <strain evidence="1">CBS 606.72</strain>
    </source>
</reference>
<evidence type="ECO:0000313" key="2">
    <source>
        <dbReference type="Proteomes" id="UP001175000"/>
    </source>
</evidence>
<name>A0AA39WQE6_9PEZI</name>
<comment type="caution">
    <text evidence="1">The sequence shown here is derived from an EMBL/GenBank/DDBJ whole genome shotgun (WGS) entry which is preliminary data.</text>
</comment>
<protein>
    <submittedName>
        <fullName evidence="1">Uncharacterized protein</fullName>
    </submittedName>
</protein>
<gene>
    <name evidence="1" type="ORF">B0T14DRAFT_431665</name>
</gene>
<sequence length="304" mass="32971">MGTLLPSRLLIRAVISIASLSGAAFYFTRQRFNQKCPRIPLSALPESSACRNLLDTNETLDRQAWGLLNSRLLASWPGSNNASTHWIPSFTAVHVEIPVVSLAGSSADGDRDLLPLVKNLVAAFLDARAAGPESWILDREVPALSFSPGHHLFGTTPEPGAFLLGTWSSISGEGLEPPALPSDAPRPVASFPSNRGFLDAGEHEAAGLVLYWRAVERSVQAANRGMGRIGLPWRVMEGGFQELIVERVSEGTLRVTYVSVEASRIADPRGERSFGRLPWLLYEMHVMYAQHLLLGAVGKLGAIQ</sequence>
<accession>A0AA39WQE6</accession>
<dbReference type="EMBL" id="JAULSU010000004">
    <property type="protein sequence ID" value="KAK0619587.1"/>
    <property type="molecule type" value="Genomic_DNA"/>
</dbReference>
<evidence type="ECO:0000313" key="1">
    <source>
        <dbReference type="EMBL" id="KAK0619587.1"/>
    </source>
</evidence>